<feature type="binding site" evidence="2">
    <location>
        <position position="62"/>
    </location>
    <ligand>
        <name>substrate</name>
    </ligand>
</feature>
<feature type="domain" description="L-asparaginase N-terminal" evidence="3">
    <location>
        <begin position="6"/>
        <end position="151"/>
    </location>
</feature>
<protein>
    <submittedName>
        <fullName evidence="5">L-asparaginase N-terminal domain-containing protein</fullName>
    </submittedName>
</protein>
<accession>A0AAF3FGD3</accession>
<name>A0AAF3FGD3_9BILA</name>
<dbReference type="InterPro" id="IPR006034">
    <property type="entry name" value="Asparaginase/glutaminase-like"/>
</dbReference>
<dbReference type="PRINTS" id="PR00139">
    <property type="entry name" value="ASNGLNASE"/>
</dbReference>
<dbReference type="SUPFAM" id="SSF53774">
    <property type="entry name" value="Glutaminase/Asparaginase"/>
    <property type="match status" value="1"/>
</dbReference>
<proteinExistence type="predicted"/>
<evidence type="ECO:0000313" key="5">
    <source>
        <dbReference type="WBParaSite" id="MBELARI_LOCUS5955"/>
    </source>
</evidence>
<evidence type="ECO:0000256" key="1">
    <source>
        <dbReference type="PIRSR" id="PIRSR001220-1"/>
    </source>
</evidence>
<evidence type="ECO:0000256" key="2">
    <source>
        <dbReference type="PIRSR" id="PIRSR001220-2"/>
    </source>
</evidence>
<dbReference type="WBParaSite" id="MBELARI_LOCUS5955">
    <property type="protein sequence ID" value="MBELARI_LOCUS5955"/>
    <property type="gene ID" value="MBELARI_LOCUS5955"/>
</dbReference>
<dbReference type="Pfam" id="PF00710">
    <property type="entry name" value="Asparaginase"/>
    <property type="match status" value="1"/>
</dbReference>
<dbReference type="InterPro" id="IPR037152">
    <property type="entry name" value="L-asparaginase_N_sf"/>
</dbReference>
<evidence type="ECO:0000313" key="4">
    <source>
        <dbReference type="Proteomes" id="UP000887575"/>
    </source>
</evidence>
<dbReference type="PIRSF" id="PIRSF500176">
    <property type="entry name" value="L_ASNase"/>
    <property type="match status" value="1"/>
</dbReference>
<dbReference type="InterPro" id="IPR036152">
    <property type="entry name" value="Asp/glu_Ase-like_sf"/>
</dbReference>
<sequence>MSKLEKILYISTGGTIDKGYPRNIRGYAFEFQDPPAALQIFQRAKIGPFIEILHVKAFAKDSQEITEEDRAVIEKIVSENPVSRVLLTHGTDTILETATFLQKHFPDRIFVLTGSFLPAVFRDSDAEFNLGMALGAVQSIREPGAYVALQGLTERCDRLKRNLENGDFERIQ</sequence>
<dbReference type="PIRSF" id="PIRSF001220">
    <property type="entry name" value="L-ASNase_gatD"/>
    <property type="match status" value="1"/>
</dbReference>
<dbReference type="AlphaFoldDB" id="A0AAF3FGD3"/>
<feature type="active site" description="O-isoaspartyl threonine intermediate" evidence="1">
    <location>
        <position position="15"/>
    </location>
</feature>
<dbReference type="Proteomes" id="UP000887575">
    <property type="component" value="Unassembled WGS sequence"/>
</dbReference>
<dbReference type="InterPro" id="IPR027474">
    <property type="entry name" value="L-asparaginase_N"/>
</dbReference>
<dbReference type="Gene3D" id="3.40.50.1170">
    <property type="entry name" value="L-asparaginase, N-terminal domain"/>
    <property type="match status" value="1"/>
</dbReference>
<reference evidence="5" key="1">
    <citation type="submission" date="2024-02" db="UniProtKB">
        <authorList>
            <consortium name="WormBaseParasite"/>
        </authorList>
    </citation>
    <scope>IDENTIFICATION</scope>
</reference>
<evidence type="ECO:0000259" key="3">
    <source>
        <dbReference type="Pfam" id="PF00710"/>
    </source>
</evidence>
<keyword evidence="4" id="KW-1185">Reference proteome</keyword>
<organism evidence="4 5">
    <name type="scientific">Mesorhabditis belari</name>
    <dbReference type="NCBI Taxonomy" id="2138241"/>
    <lineage>
        <taxon>Eukaryota</taxon>
        <taxon>Metazoa</taxon>
        <taxon>Ecdysozoa</taxon>
        <taxon>Nematoda</taxon>
        <taxon>Chromadorea</taxon>
        <taxon>Rhabditida</taxon>
        <taxon>Rhabditina</taxon>
        <taxon>Rhabditomorpha</taxon>
        <taxon>Rhabditoidea</taxon>
        <taxon>Rhabditidae</taxon>
        <taxon>Mesorhabditinae</taxon>
        <taxon>Mesorhabditis</taxon>
    </lineage>
</organism>
<feature type="binding site" evidence="2">
    <location>
        <begin position="91"/>
        <end position="92"/>
    </location>
    <ligand>
        <name>substrate</name>
    </ligand>
</feature>